<dbReference type="NCBIfam" id="TIGR00276">
    <property type="entry name" value="tRNA epoxyqueuosine(34) reductase QueG"/>
    <property type="match status" value="1"/>
</dbReference>
<dbReference type="SUPFAM" id="SSF48371">
    <property type="entry name" value="ARM repeat"/>
    <property type="match status" value="1"/>
</dbReference>
<organism evidence="7">
    <name type="scientific">freshwater metagenome</name>
    <dbReference type="NCBI Taxonomy" id="449393"/>
    <lineage>
        <taxon>unclassified sequences</taxon>
        <taxon>metagenomes</taxon>
        <taxon>ecological metagenomes</taxon>
    </lineage>
</organism>
<dbReference type="SUPFAM" id="SSF54862">
    <property type="entry name" value="4Fe-4S ferredoxins"/>
    <property type="match status" value="1"/>
</dbReference>
<evidence type="ECO:0000256" key="1">
    <source>
        <dbReference type="ARBA" id="ARBA00022485"/>
    </source>
</evidence>
<reference evidence="7" key="1">
    <citation type="submission" date="2020-05" db="EMBL/GenBank/DDBJ databases">
        <authorList>
            <person name="Chiriac C."/>
            <person name="Salcher M."/>
            <person name="Ghai R."/>
            <person name="Kavagutti S V."/>
        </authorList>
    </citation>
    <scope>NUCLEOTIDE SEQUENCE</scope>
</reference>
<dbReference type="InterPro" id="IPR017900">
    <property type="entry name" value="4Fe4S_Fe_S_CS"/>
</dbReference>
<keyword evidence="5" id="KW-0560">Oxidoreductase</keyword>
<dbReference type="InterPro" id="IPR017896">
    <property type="entry name" value="4Fe4S_Fe-S-bd"/>
</dbReference>
<name>A0A6J6CNF8_9ZZZZ</name>
<dbReference type="GO" id="GO:0051539">
    <property type="term" value="F:4 iron, 4 sulfur cluster binding"/>
    <property type="evidence" value="ECO:0007669"/>
    <property type="project" value="UniProtKB-KW"/>
</dbReference>
<keyword evidence="2" id="KW-0963">Cytoplasm</keyword>
<sequence>MRSAKSVPKNPKVVAADAPGGDEYWQQLHTLGLHGGLDALGVAKAEVLSRARTQIEERIERDLVNTMKFTFLRPERSTNPALLVEGAHSIIVGARSYAYAPLDVEESDEEQSPLRAHIARYAWDDHYGHLKASLNVVASQLRRDGHRATVFADDNSIVDREVAYLAGLGWFGRNANILIPGKGSMFVLGCIVTTAQLPVASVVADGCGTCTRCVPACPTGAIVDAGVIDAHRCLSWLLQKPGVFTREYRAALGARIYGCDDCQTVCPPTKKAGVMTAPSSVTTTVGVLDWLSMGDTALNQACEGWYVDHRDMTWVRRNLLIVLGNIGHPNDVGVVETLRRYLSHDNGILRAHATWAAARLGLSSYLFFDDPDQMVQDQLADFPALRHDL</sequence>
<evidence type="ECO:0000313" key="7">
    <source>
        <dbReference type="EMBL" id="CAB4552734.1"/>
    </source>
</evidence>
<dbReference type="InterPro" id="IPR004453">
    <property type="entry name" value="QueG"/>
</dbReference>
<dbReference type="PROSITE" id="PS00198">
    <property type="entry name" value="4FE4S_FER_1"/>
    <property type="match status" value="1"/>
</dbReference>
<proteinExistence type="predicted"/>
<dbReference type="PANTHER" id="PTHR30002:SF4">
    <property type="entry name" value="EPOXYQUEUOSINE REDUCTASE"/>
    <property type="match status" value="1"/>
</dbReference>
<keyword evidence="4" id="KW-0671">Queuosine biosynthesis</keyword>
<dbReference type="GO" id="GO:0008616">
    <property type="term" value="P:tRNA queuosine(34) biosynthetic process"/>
    <property type="evidence" value="ECO:0007669"/>
    <property type="project" value="UniProtKB-KW"/>
</dbReference>
<keyword evidence="1" id="KW-0479">Metal-binding</keyword>
<protein>
    <submittedName>
        <fullName evidence="7">Unannotated protein</fullName>
    </submittedName>
</protein>
<dbReference type="Pfam" id="PF08331">
    <property type="entry name" value="QueG_DUF1730"/>
    <property type="match status" value="1"/>
</dbReference>
<evidence type="ECO:0000256" key="2">
    <source>
        <dbReference type="ARBA" id="ARBA00022490"/>
    </source>
</evidence>
<dbReference type="GO" id="GO:0052693">
    <property type="term" value="F:epoxyqueuosine reductase activity"/>
    <property type="evidence" value="ECO:0007669"/>
    <property type="project" value="TreeGrafter"/>
</dbReference>
<evidence type="ECO:0000256" key="3">
    <source>
        <dbReference type="ARBA" id="ARBA00022694"/>
    </source>
</evidence>
<dbReference type="Gene3D" id="1.25.10.10">
    <property type="entry name" value="Leucine-rich Repeat Variant"/>
    <property type="match status" value="1"/>
</dbReference>
<keyword evidence="1" id="KW-0411">Iron-sulfur</keyword>
<gene>
    <name evidence="7" type="ORF">UFOPK1572_00290</name>
</gene>
<feature type="domain" description="4Fe-4S ferredoxin-type" evidence="6">
    <location>
        <begin position="198"/>
        <end position="227"/>
    </location>
</feature>
<keyword evidence="3" id="KW-0819">tRNA processing</keyword>
<dbReference type="InterPro" id="IPR016024">
    <property type="entry name" value="ARM-type_fold"/>
</dbReference>
<accession>A0A6J6CNF8</accession>
<dbReference type="InterPro" id="IPR011989">
    <property type="entry name" value="ARM-like"/>
</dbReference>
<dbReference type="InterPro" id="IPR013542">
    <property type="entry name" value="QueG_DUF1730"/>
</dbReference>
<dbReference type="PROSITE" id="PS51379">
    <property type="entry name" value="4FE4S_FER_2"/>
    <property type="match status" value="1"/>
</dbReference>
<evidence type="ECO:0000256" key="5">
    <source>
        <dbReference type="ARBA" id="ARBA00023002"/>
    </source>
</evidence>
<dbReference type="EMBL" id="CAEZTC010000022">
    <property type="protein sequence ID" value="CAB4552734.1"/>
    <property type="molecule type" value="Genomic_DNA"/>
</dbReference>
<keyword evidence="1" id="KW-0004">4Fe-4S</keyword>
<keyword evidence="1" id="KW-0408">Iron</keyword>
<dbReference type="Gene3D" id="3.30.70.20">
    <property type="match status" value="1"/>
</dbReference>
<evidence type="ECO:0000259" key="6">
    <source>
        <dbReference type="PROSITE" id="PS51379"/>
    </source>
</evidence>
<dbReference type="AlphaFoldDB" id="A0A6J6CNF8"/>
<dbReference type="Pfam" id="PF13484">
    <property type="entry name" value="Fer4_16"/>
    <property type="match status" value="1"/>
</dbReference>
<dbReference type="PANTHER" id="PTHR30002">
    <property type="entry name" value="EPOXYQUEUOSINE REDUCTASE"/>
    <property type="match status" value="1"/>
</dbReference>
<evidence type="ECO:0000256" key="4">
    <source>
        <dbReference type="ARBA" id="ARBA00022785"/>
    </source>
</evidence>